<accession>A0A8S5PUZ2</accession>
<evidence type="ECO:0008006" key="2">
    <source>
        <dbReference type="Google" id="ProtNLM"/>
    </source>
</evidence>
<sequence>MEDKKLLNDVKQYISVDFDDDDSLISDEIEIAQIYIDQCCGEEYKTNEKKVRLSSLLLKAIVKFMYENRSIVITQNIKSNNIVTTIMDVLANGN</sequence>
<dbReference type="InterPro" id="IPR021146">
    <property type="entry name" value="Phage_gp6-like_head-tail"/>
</dbReference>
<dbReference type="CDD" id="cd08054">
    <property type="entry name" value="gp6"/>
    <property type="match status" value="1"/>
</dbReference>
<organism evidence="1">
    <name type="scientific">Siphoviridae sp. ctGuJ10</name>
    <dbReference type="NCBI Taxonomy" id="2825418"/>
    <lineage>
        <taxon>Viruses</taxon>
        <taxon>Duplodnaviria</taxon>
        <taxon>Heunggongvirae</taxon>
        <taxon>Uroviricota</taxon>
        <taxon>Caudoviricetes</taxon>
    </lineage>
</organism>
<proteinExistence type="predicted"/>
<dbReference type="NCBIfam" id="TIGR01560">
    <property type="entry name" value="put_DNA_pack"/>
    <property type="match status" value="1"/>
</dbReference>
<dbReference type="EMBL" id="BK015503">
    <property type="protein sequence ID" value="DAE10100.1"/>
    <property type="molecule type" value="Genomic_DNA"/>
</dbReference>
<evidence type="ECO:0000313" key="1">
    <source>
        <dbReference type="EMBL" id="DAE10100.1"/>
    </source>
</evidence>
<name>A0A8S5PUZ2_9CAUD</name>
<dbReference type="Gene3D" id="1.10.3230.30">
    <property type="entry name" value="Phage gp6-like head-tail connector protein"/>
    <property type="match status" value="1"/>
</dbReference>
<protein>
    <recommendedName>
        <fullName evidence="2">Phage gp6-like head-tail connector protein</fullName>
    </recommendedName>
</protein>
<dbReference type="Pfam" id="PF05135">
    <property type="entry name" value="Phage_connect_1"/>
    <property type="match status" value="1"/>
</dbReference>
<reference evidence="1" key="1">
    <citation type="journal article" date="2021" name="Proc. Natl. Acad. Sci. U.S.A.">
        <title>A Catalog of Tens of Thousands of Viruses from Human Metagenomes Reveals Hidden Associations with Chronic Diseases.</title>
        <authorList>
            <person name="Tisza M.J."/>
            <person name="Buck C.B."/>
        </authorList>
    </citation>
    <scope>NUCLEOTIDE SEQUENCE</scope>
    <source>
        <strain evidence="1">CtGuJ10</strain>
    </source>
</reference>
<dbReference type="InterPro" id="IPR006450">
    <property type="entry name" value="Phage_HK97_gp6-like"/>
</dbReference>